<reference evidence="1 2" key="1">
    <citation type="submission" date="2019-05" db="EMBL/GenBank/DDBJ databases">
        <title>Another draft genome of Portunus trituberculatus and its Hox gene families provides insights of decapod evolution.</title>
        <authorList>
            <person name="Jeong J.-H."/>
            <person name="Song I."/>
            <person name="Kim S."/>
            <person name="Choi T."/>
            <person name="Kim D."/>
            <person name="Ryu S."/>
            <person name="Kim W."/>
        </authorList>
    </citation>
    <scope>NUCLEOTIDE SEQUENCE [LARGE SCALE GENOMIC DNA]</scope>
    <source>
        <tissue evidence="1">Muscle</tissue>
    </source>
</reference>
<dbReference type="Proteomes" id="UP000324222">
    <property type="component" value="Unassembled WGS sequence"/>
</dbReference>
<dbReference type="EMBL" id="VSRR010092697">
    <property type="protein sequence ID" value="MPC92837.1"/>
    <property type="molecule type" value="Genomic_DNA"/>
</dbReference>
<gene>
    <name evidence="1" type="ORF">E2C01_087947</name>
</gene>
<protein>
    <submittedName>
        <fullName evidence="1">Uncharacterized protein</fullName>
    </submittedName>
</protein>
<proteinExistence type="predicted"/>
<comment type="caution">
    <text evidence="1">The sequence shown here is derived from an EMBL/GenBank/DDBJ whole genome shotgun (WGS) entry which is preliminary data.</text>
</comment>
<name>A0A5B7JHV7_PORTR</name>
<accession>A0A5B7JHV7</accession>
<evidence type="ECO:0000313" key="1">
    <source>
        <dbReference type="EMBL" id="MPC92837.1"/>
    </source>
</evidence>
<organism evidence="1 2">
    <name type="scientific">Portunus trituberculatus</name>
    <name type="common">Swimming crab</name>
    <name type="synonym">Neptunus trituberculatus</name>
    <dbReference type="NCBI Taxonomy" id="210409"/>
    <lineage>
        <taxon>Eukaryota</taxon>
        <taxon>Metazoa</taxon>
        <taxon>Ecdysozoa</taxon>
        <taxon>Arthropoda</taxon>
        <taxon>Crustacea</taxon>
        <taxon>Multicrustacea</taxon>
        <taxon>Malacostraca</taxon>
        <taxon>Eumalacostraca</taxon>
        <taxon>Eucarida</taxon>
        <taxon>Decapoda</taxon>
        <taxon>Pleocyemata</taxon>
        <taxon>Brachyura</taxon>
        <taxon>Eubrachyura</taxon>
        <taxon>Portunoidea</taxon>
        <taxon>Portunidae</taxon>
        <taxon>Portuninae</taxon>
        <taxon>Portunus</taxon>
    </lineage>
</organism>
<keyword evidence="2" id="KW-1185">Reference proteome</keyword>
<evidence type="ECO:0000313" key="2">
    <source>
        <dbReference type="Proteomes" id="UP000324222"/>
    </source>
</evidence>
<sequence length="69" mass="7666">MRKEISPGGGGGRSDVTEKTWLCPPTRLNLCYNYRYFLHTASPACNMSNAATHNGVGLEQRVSKYKCEV</sequence>
<dbReference type="AlphaFoldDB" id="A0A5B7JHV7"/>